<sequence length="196" mass="21970">MSSTQINAQCPSARLSFDEGKKRYFQAPSCKLFPTWDTGSDNGGWDQAFETIQLWPELDPHLPQSRKKPWSIVSPLLNCDIFPSRSTTTRERPADDTRRLKDCSPSGINMGIRLNASRVLTNIVNNDIRSEKDKNSKPSYRDCSEFQVLDGVAPLHKIPSEEAAYDGFSTESDEGIFSDQCFGDIDQILCLMANAN</sequence>
<reference evidence="2" key="2">
    <citation type="submission" date="2015-01" db="EMBL/GenBank/DDBJ databases">
        <title>Evolutionary Origins and Diversification of the Mycorrhizal Mutualists.</title>
        <authorList>
            <consortium name="DOE Joint Genome Institute"/>
            <consortium name="Mycorrhizal Genomics Consortium"/>
            <person name="Kohler A."/>
            <person name="Kuo A."/>
            <person name="Nagy L.G."/>
            <person name="Floudas D."/>
            <person name="Copeland A."/>
            <person name="Barry K.W."/>
            <person name="Cichocki N."/>
            <person name="Veneault-Fourrey C."/>
            <person name="LaButti K."/>
            <person name="Lindquist E.A."/>
            <person name="Lipzen A."/>
            <person name="Lundell T."/>
            <person name="Morin E."/>
            <person name="Murat C."/>
            <person name="Riley R."/>
            <person name="Ohm R."/>
            <person name="Sun H."/>
            <person name="Tunlid A."/>
            <person name="Henrissat B."/>
            <person name="Grigoriev I.V."/>
            <person name="Hibbett D.S."/>
            <person name="Martin F."/>
        </authorList>
    </citation>
    <scope>NUCLEOTIDE SEQUENCE [LARGE SCALE GENOMIC DNA]</scope>
    <source>
        <strain evidence="2">h7</strain>
    </source>
</reference>
<organism evidence="1 2">
    <name type="scientific">Hebeloma cylindrosporum</name>
    <dbReference type="NCBI Taxonomy" id="76867"/>
    <lineage>
        <taxon>Eukaryota</taxon>
        <taxon>Fungi</taxon>
        <taxon>Dikarya</taxon>
        <taxon>Basidiomycota</taxon>
        <taxon>Agaricomycotina</taxon>
        <taxon>Agaricomycetes</taxon>
        <taxon>Agaricomycetidae</taxon>
        <taxon>Agaricales</taxon>
        <taxon>Agaricineae</taxon>
        <taxon>Hymenogastraceae</taxon>
        <taxon>Hebeloma</taxon>
    </lineage>
</organism>
<gene>
    <name evidence="1" type="ORF">M413DRAFT_446967</name>
</gene>
<dbReference type="EMBL" id="KN831785">
    <property type="protein sequence ID" value="KIM39463.1"/>
    <property type="molecule type" value="Genomic_DNA"/>
</dbReference>
<evidence type="ECO:0000313" key="2">
    <source>
        <dbReference type="Proteomes" id="UP000053424"/>
    </source>
</evidence>
<dbReference type="AlphaFoldDB" id="A0A0C2XP95"/>
<dbReference type="Proteomes" id="UP000053424">
    <property type="component" value="Unassembled WGS sequence"/>
</dbReference>
<accession>A0A0C2XP95</accession>
<reference evidence="1 2" key="1">
    <citation type="submission" date="2014-04" db="EMBL/GenBank/DDBJ databases">
        <authorList>
            <consortium name="DOE Joint Genome Institute"/>
            <person name="Kuo A."/>
            <person name="Gay G."/>
            <person name="Dore J."/>
            <person name="Kohler A."/>
            <person name="Nagy L.G."/>
            <person name="Floudas D."/>
            <person name="Copeland A."/>
            <person name="Barry K.W."/>
            <person name="Cichocki N."/>
            <person name="Veneault-Fourrey C."/>
            <person name="LaButti K."/>
            <person name="Lindquist E.A."/>
            <person name="Lipzen A."/>
            <person name="Lundell T."/>
            <person name="Morin E."/>
            <person name="Murat C."/>
            <person name="Sun H."/>
            <person name="Tunlid A."/>
            <person name="Henrissat B."/>
            <person name="Grigoriev I.V."/>
            <person name="Hibbett D.S."/>
            <person name="Martin F."/>
            <person name="Nordberg H.P."/>
            <person name="Cantor M.N."/>
            <person name="Hua S.X."/>
        </authorList>
    </citation>
    <scope>NUCLEOTIDE SEQUENCE [LARGE SCALE GENOMIC DNA]</scope>
    <source>
        <strain evidence="2">h7</strain>
    </source>
</reference>
<keyword evidence="2" id="KW-1185">Reference proteome</keyword>
<name>A0A0C2XP95_HEBCY</name>
<proteinExistence type="predicted"/>
<dbReference type="HOGENOM" id="CLU_1390396_0_0_1"/>
<evidence type="ECO:0000313" key="1">
    <source>
        <dbReference type="EMBL" id="KIM39463.1"/>
    </source>
</evidence>
<protein>
    <submittedName>
        <fullName evidence="1">Uncharacterized protein</fullName>
    </submittedName>
</protein>